<dbReference type="EMBL" id="CP060436">
    <property type="protein sequence ID" value="QPM89386.1"/>
    <property type="molecule type" value="Genomic_DNA"/>
</dbReference>
<sequence>MSRPVIDFPDSLQRVLNCDWDIDWRGQSAGTGNDGQSQIVYNRFPRWYGSPTLSLPPALVNAWRALRAQARGRAAVYRLTLKDLDGLPPYPVGLPFSTEELFSTDQGFRFSPWVTCSDGAAAGVSEIVIEENDFPIVVGQFASHADWPFVVTWKRSEGAGWRIGVEMPLRRAIPAGARIDLRAQGLFLATDDTMGNPSYGLIKVATPQLSFVEWLNRP</sequence>
<dbReference type="OrthoDB" id="7858099at2"/>
<name>A0A418SDC6_9RHOB</name>
<gene>
    <name evidence="1" type="ORF">PSAL_006020</name>
</gene>
<dbReference type="KEGG" id="palw:PSAL_006020"/>
<dbReference type="RefSeq" id="WP_119840337.1">
    <property type="nucleotide sequence ID" value="NZ_CP060436.1"/>
</dbReference>
<reference evidence="1 2" key="1">
    <citation type="submission" date="2020-08" db="EMBL/GenBank/DDBJ databases">
        <title>Genome sequence of Rhodobacteraceae bacterium Lw-13e.</title>
        <authorList>
            <person name="Poehlein A."/>
            <person name="Wolter L."/>
            <person name="Daniel R."/>
            <person name="Brinkhoff T."/>
        </authorList>
    </citation>
    <scope>NUCLEOTIDE SEQUENCE [LARGE SCALE GENOMIC DNA]</scope>
    <source>
        <strain evidence="1 2">Lw-13e</strain>
    </source>
</reference>
<evidence type="ECO:0000313" key="2">
    <source>
        <dbReference type="Proteomes" id="UP000283786"/>
    </source>
</evidence>
<evidence type="ECO:0000313" key="1">
    <source>
        <dbReference type="EMBL" id="QPM89386.1"/>
    </source>
</evidence>
<dbReference type="Proteomes" id="UP000283786">
    <property type="component" value="Chromosome"/>
</dbReference>
<accession>A0A418SDC6</accession>
<dbReference type="AlphaFoldDB" id="A0A418SDC6"/>
<keyword evidence="2" id="KW-1185">Reference proteome</keyword>
<organism evidence="1 2">
    <name type="scientific">Pseudooceanicola algae</name>
    <dbReference type="NCBI Taxonomy" id="1537215"/>
    <lineage>
        <taxon>Bacteria</taxon>
        <taxon>Pseudomonadati</taxon>
        <taxon>Pseudomonadota</taxon>
        <taxon>Alphaproteobacteria</taxon>
        <taxon>Rhodobacterales</taxon>
        <taxon>Paracoccaceae</taxon>
        <taxon>Pseudooceanicola</taxon>
    </lineage>
</organism>
<proteinExistence type="predicted"/>
<protein>
    <submittedName>
        <fullName evidence="1">Uncharacterized protein</fullName>
    </submittedName>
</protein>